<evidence type="ECO:0000256" key="7">
    <source>
        <dbReference type="ARBA" id="ARBA00048247"/>
    </source>
</evidence>
<sequence>MKSNLKAVVLAGGEGREMRPLSIGKPKTLLKLLGKPIVGYVLDALINIGIKDVIMVVNDPELFKRELEDYINKIELKFVKQVKPEVEGAILSASKYISENEVFLLAYGDIIAPTKAYETLLNTYIDRSSDAALLITPKIDVQTYGVPIVTDEFTIKSIIEKPSVKEEVEYAVAGAYVLPSEILDLIEKSSNIIEALNRLSEKYIVSAALWSGWWVDAGFPWDLITAAEYLLSEVKNSIISSKAEISSRAIIEGPAIICDNVVIDHNAVIKGPAYIGDNTYIGTGSLIRNYSSIESNCVIGAYSEVSRSVIQPGTSIGRMSFIGNSIIGFNSVIEPNVTILNVLPSGKEVSRLHPVKVRGKLLTKLGAIIGNNSRIRAHTVVYAGTVIDSNETYPSIGELE</sequence>
<comment type="pathway">
    <text evidence="2">Nucleotide-sugar biosynthesis; UDP-N-acetyl-alpha-D-glucosamine biosynthesis; UDP-N-acetyl-alpha-D-glucosamine from N-acetyl-alpha-D-glucosamine 1-phosphate: step 1/1.</text>
</comment>
<dbReference type="InterPro" id="IPR005835">
    <property type="entry name" value="NTP_transferase_dom"/>
</dbReference>
<dbReference type="InterPro" id="IPR056729">
    <property type="entry name" value="GMPPB_C"/>
</dbReference>
<dbReference type="SUPFAM" id="SSF51161">
    <property type="entry name" value="Trimeric LpxA-like enzymes"/>
    <property type="match status" value="1"/>
</dbReference>
<dbReference type="PANTHER" id="PTHR43584:SF8">
    <property type="entry name" value="N-ACETYLMURAMATE ALPHA-1-PHOSPHATE URIDYLYLTRANSFERASE"/>
    <property type="match status" value="1"/>
</dbReference>
<evidence type="ECO:0000256" key="3">
    <source>
        <dbReference type="ARBA" id="ARBA00022679"/>
    </source>
</evidence>
<evidence type="ECO:0000256" key="2">
    <source>
        <dbReference type="ARBA" id="ARBA00005208"/>
    </source>
</evidence>
<dbReference type="GO" id="GO:0003977">
    <property type="term" value="F:UDP-N-acetylglucosamine diphosphorylase activity"/>
    <property type="evidence" value="ECO:0007669"/>
    <property type="project" value="UniProtKB-EC"/>
</dbReference>
<comment type="pathway">
    <text evidence="1">Nucleotide-sugar biosynthesis; UDP-N-acetyl-alpha-D-glucosamine biosynthesis; N-acetyl-alpha-D-glucosamine 1-phosphate from alpha-D-glucosamine 6-phosphate (route II): step 2/2.</text>
</comment>
<evidence type="ECO:0000259" key="10">
    <source>
        <dbReference type="Pfam" id="PF25087"/>
    </source>
</evidence>
<organism evidence="11 12">
    <name type="scientific">Thermoproteota archaeon</name>
    <dbReference type="NCBI Taxonomy" id="2056631"/>
    <lineage>
        <taxon>Archaea</taxon>
        <taxon>Thermoproteota</taxon>
    </lineage>
</organism>
<proteinExistence type="predicted"/>
<accession>A0A497EVH7</accession>
<dbReference type="InterPro" id="IPR029044">
    <property type="entry name" value="Nucleotide-diphossugar_trans"/>
</dbReference>
<evidence type="ECO:0000256" key="1">
    <source>
        <dbReference type="ARBA" id="ARBA00005166"/>
    </source>
</evidence>
<comment type="caution">
    <text evidence="11">The sequence shown here is derived from an EMBL/GenBank/DDBJ whole genome shotgun (WGS) entry which is preliminary data.</text>
</comment>
<dbReference type="Proteomes" id="UP000281962">
    <property type="component" value="Unassembled WGS sequence"/>
</dbReference>
<dbReference type="InterPro" id="IPR011004">
    <property type="entry name" value="Trimer_LpxA-like_sf"/>
</dbReference>
<dbReference type="Pfam" id="PF25087">
    <property type="entry name" value="GMPPB_C"/>
    <property type="match status" value="1"/>
</dbReference>
<name>A0A497EVH7_9CREN</name>
<comment type="catalytic activity">
    <reaction evidence="8">
        <text>N-acetyl-alpha-D-glucosamine 1-phosphate + UTP + H(+) = UDP-N-acetyl-alpha-D-glucosamine + diphosphate</text>
        <dbReference type="Rhea" id="RHEA:13509"/>
        <dbReference type="ChEBI" id="CHEBI:15378"/>
        <dbReference type="ChEBI" id="CHEBI:33019"/>
        <dbReference type="ChEBI" id="CHEBI:46398"/>
        <dbReference type="ChEBI" id="CHEBI:57705"/>
        <dbReference type="ChEBI" id="CHEBI:57776"/>
        <dbReference type="EC" id="2.7.7.23"/>
    </reaction>
</comment>
<evidence type="ECO:0000259" key="9">
    <source>
        <dbReference type="Pfam" id="PF00483"/>
    </source>
</evidence>
<gene>
    <name evidence="11" type="ORF">DRJ21_00745</name>
</gene>
<dbReference type="Gene3D" id="2.160.10.10">
    <property type="entry name" value="Hexapeptide repeat proteins"/>
    <property type="match status" value="1"/>
</dbReference>
<protein>
    <submittedName>
        <fullName evidence="11">Nucleotidyl transferase</fullName>
    </submittedName>
</protein>
<dbReference type="SUPFAM" id="SSF53448">
    <property type="entry name" value="Nucleotide-diphospho-sugar transferases"/>
    <property type="match status" value="1"/>
</dbReference>
<evidence type="ECO:0000256" key="6">
    <source>
        <dbReference type="ARBA" id="ARBA00023315"/>
    </source>
</evidence>
<evidence type="ECO:0000313" key="11">
    <source>
        <dbReference type="EMBL" id="RLE51156.1"/>
    </source>
</evidence>
<dbReference type="GO" id="GO:0019134">
    <property type="term" value="F:glucosamine-1-phosphate N-acetyltransferase activity"/>
    <property type="evidence" value="ECO:0007669"/>
    <property type="project" value="UniProtKB-EC"/>
</dbReference>
<keyword evidence="3 11" id="KW-0808">Transferase</keyword>
<feature type="domain" description="Mannose-1-phosphate guanyltransferase C-terminal" evidence="10">
    <location>
        <begin position="269"/>
        <end position="386"/>
    </location>
</feature>
<dbReference type="CDD" id="cd04181">
    <property type="entry name" value="NTP_transferase"/>
    <property type="match status" value="1"/>
</dbReference>
<dbReference type="AlphaFoldDB" id="A0A497EVH7"/>
<evidence type="ECO:0000256" key="4">
    <source>
        <dbReference type="ARBA" id="ARBA00022695"/>
    </source>
</evidence>
<keyword evidence="6" id="KW-0012">Acyltransferase</keyword>
<dbReference type="EMBL" id="QMQY01000018">
    <property type="protein sequence ID" value="RLE51156.1"/>
    <property type="molecule type" value="Genomic_DNA"/>
</dbReference>
<reference evidence="11 12" key="1">
    <citation type="submission" date="2018-06" db="EMBL/GenBank/DDBJ databases">
        <title>Extensive metabolic versatility and redundancy in microbially diverse, dynamic hydrothermal sediments.</title>
        <authorList>
            <person name="Dombrowski N."/>
            <person name="Teske A."/>
            <person name="Baker B.J."/>
        </authorList>
    </citation>
    <scope>NUCLEOTIDE SEQUENCE [LARGE SCALE GENOMIC DNA]</scope>
    <source>
        <strain evidence="11">B30_G17</strain>
    </source>
</reference>
<keyword evidence="5" id="KW-0511">Multifunctional enzyme</keyword>
<dbReference type="Pfam" id="PF00483">
    <property type="entry name" value="NTP_transferase"/>
    <property type="match status" value="1"/>
</dbReference>
<dbReference type="Gene3D" id="3.90.550.10">
    <property type="entry name" value="Spore Coat Polysaccharide Biosynthesis Protein SpsA, Chain A"/>
    <property type="match status" value="1"/>
</dbReference>
<evidence type="ECO:0000313" key="12">
    <source>
        <dbReference type="Proteomes" id="UP000281962"/>
    </source>
</evidence>
<dbReference type="PANTHER" id="PTHR43584">
    <property type="entry name" value="NUCLEOTIDYL TRANSFERASE"/>
    <property type="match status" value="1"/>
</dbReference>
<dbReference type="InterPro" id="IPR050065">
    <property type="entry name" value="GlmU-like"/>
</dbReference>
<keyword evidence="4" id="KW-0548">Nucleotidyltransferase</keyword>
<evidence type="ECO:0000256" key="5">
    <source>
        <dbReference type="ARBA" id="ARBA00023268"/>
    </source>
</evidence>
<evidence type="ECO:0000256" key="8">
    <source>
        <dbReference type="ARBA" id="ARBA00048493"/>
    </source>
</evidence>
<comment type="catalytic activity">
    <reaction evidence="7">
        <text>alpha-D-glucosamine 1-phosphate + acetyl-CoA = N-acetyl-alpha-D-glucosamine 1-phosphate + CoA + H(+)</text>
        <dbReference type="Rhea" id="RHEA:13725"/>
        <dbReference type="ChEBI" id="CHEBI:15378"/>
        <dbReference type="ChEBI" id="CHEBI:57287"/>
        <dbReference type="ChEBI" id="CHEBI:57288"/>
        <dbReference type="ChEBI" id="CHEBI:57776"/>
        <dbReference type="ChEBI" id="CHEBI:58516"/>
        <dbReference type="EC" id="2.3.1.157"/>
    </reaction>
</comment>
<feature type="domain" description="Nucleotidyl transferase" evidence="9">
    <location>
        <begin position="6"/>
        <end position="231"/>
    </location>
</feature>